<feature type="transmembrane region" description="Helical" evidence="2">
    <location>
        <begin position="337"/>
        <end position="358"/>
    </location>
</feature>
<feature type="coiled-coil region" evidence="1">
    <location>
        <begin position="183"/>
        <end position="210"/>
    </location>
</feature>
<dbReference type="RefSeq" id="WP_238751465.1">
    <property type="nucleotide sequence ID" value="NZ_CAKLPZ010000003.1"/>
</dbReference>
<feature type="transmembrane region" description="Helical" evidence="2">
    <location>
        <begin position="29"/>
        <end position="51"/>
    </location>
</feature>
<comment type="caution">
    <text evidence="3">The sequence shown here is derived from an EMBL/GenBank/DDBJ whole genome shotgun (WGS) entry which is preliminary data.</text>
</comment>
<dbReference type="PANTHER" id="PTHR32309">
    <property type="entry name" value="TYROSINE-PROTEIN KINASE"/>
    <property type="match status" value="1"/>
</dbReference>
<evidence type="ECO:0000256" key="2">
    <source>
        <dbReference type="SAM" id="Phobius"/>
    </source>
</evidence>
<sequence>MLYTTSDRRDPPTHLLGVLRTLWQWRKPIALTTLAGALLAIVISLLLPAYYTGFTSFVAISPEQVSIESTFGTGGNRTQFYGTGDDIDRLLSIAESNEVVHFIVDSFNLYRAYGIDSTTLKGPVKVAQKFQSFYDVERSPRDIIELSVEDRDPMRAAAMATAARRRIDALNLALIRATHSRNANGLAVEIQHSEQQLSELNERLSTLRRDSGVYNTEAQSEALSILSSQIDQQLAITEARLSAFRERGVRDSIDRLSINLLGLQRSRNSLDEQLVKYNGSVSQIENLEEERLQANEALTENRLRLKQYQTILSGDRRTLEVIEEAQVPLVKSSPIRWLIVSVATVVTFLCAVVGVLLLENGRRYDWASITR</sequence>
<keyword evidence="2" id="KW-1133">Transmembrane helix</keyword>
<dbReference type="InterPro" id="IPR050445">
    <property type="entry name" value="Bact_polysacc_biosynth/exp"/>
</dbReference>
<dbReference type="Proteomes" id="UP000837803">
    <property type="component" value="Unassembled WGS sequence"/>
</dbReference>
<evidence type="ECO:0000256" key="1">
    <source>
        <dbReference type="SAM" id="Coils"/>
    </source>
</evidence>
<keyword evidence="2" id="KW-0812">Transmembrane</keyword>
<dbReference type="EMBL" id="CAKLPZ010000003">
    <property type="protein sequence ID" value="CAH1001616.1"/>
    <property type="molecule type" value="Genomic_DNA"/>
</dbReference>
<keyword evidence="1" id="KW-0175">Coiled coil</keyword>
<gene>
    <name evidence="3" type="ORF">LEM8419_02521</name>
</gene>
<proteinExistence type="predicted"/>
<dbReference type="PANTHER" id="PTHR32309:SF13">
    <property type="entry name" value="FERRIC ENTEROBACTIN TRANSPORT PROTEIN FEPE"/>
    <property type="match status" value="1"/>
</dbReference>
<evidence type="ECO:0000313" key="4">
    <source>
        <dbReference type="Proteomes" id="UP000837803"/>
    </source>
</evidence>
<feature type="coiled-coil region" evidence="1">
    <location>
        <begin position="270"/>
        <end position="304"/>
    </location>
</feature>
<evidence type="ECO:0008006" key="5">
    <source>
        <dbReference type="Google" id="ProtNLM"/>
    </source>
</evidence>
<keyword evidence="4" id="KW-1185">Reference proteome</keyword>
<keyword evidence="2" id="KW-0472">Membrane</keyword>
<accession>A0ABN8FAR2</accession>
<name>A0ABN8FAR2_9BACT</name>
<reference evidence="3" key="1">
    <citation type="submission" date="2021-12" db="EMBL/GenBank/DDBJ databases">
        <authorList>
            <person name="Rodrigo-Torres L."/>
            <person name="Arahal R. D."/>
            <person name="Lucena T."/>
        </authorList>
    </citation>
    <scope>NUCLEOTIDE SEQUENCE</scope>
    <source>
        <strain evidence="3">CECT 8419</strain>
    </source>
</reference>
<evidence type="ECO:0000313" key="3">
    <source>
        <dbReference type="EMBL" id="CAH1001616.1"/>
    </source>
</evidence>
<organism evidence="3 4">
    <name type="scientific">Neolewinella maritima</name>
    <dbReference type="NCBI Taxonomy" id="1383882"/>
    <lineage>
        <taxon>Bacteria</taxon>
        <taxon>Pseudomonadati</taxon>
        <taxon>Bacteroidota</taxon>
        <taxon>Saprospiria</taxon>
        <taxon>Saprospirales</taxon>
        <taxon>Lewinellaceae</taxon>
        <taxon>Neolewinella</taxon>
    </lineage>
</organism>
<protein>
    <recommendedName>
        <fullName evidence="5">Polysaccharide chain length determinant N-terminal domain-containing protein</fullName>
    </recommendedName>
</protein>